<evidence type="ECO:0000256" key="3">
    <source>
        <dbReference type="ARBA" id="ARBA00022801"/>
    </source>
</evidence>
<dbReference type="InterPro" id="IPR017310">
    <property type="entry name" value="Pept_S8A_subtilisin_clostridia"/>
</dbReference>
<sequence length="563" mass="61854">MAEIRDMILDQNYGDFIIPNRQGFLENYREYGAQVLNRYYGLIHYPLNGRFLEYLSSFTYNFTPKILTLMDTVSLDASGITRVQNQPTLNLKGSSILMGFVDTGIDYTHPVFRRSDGSSRIYGIWDQTIQTGTPPEGQYYGTEYTNEQLNEALRSDTPSALVPTEDTNGHGTFLAGVAAGSAIPEEDFIGAAPEAAIAMVKLKEAKDYLKEFYFATGPGPFYQDTDIILGIRYLLSLAGRLNRALVVCIGLGTNQGSHSGESPLNSVLSSISEERGTHAVVAAGNEAGKAHHYYQSTNTNCYHEAEIQVKENTSGFTMELWGSPLETYSVGFETPLGEVVPRIPARIRLTDTIDFVLERTKIFVNYEGIQTISGGQMIFIRFTDPTPGVWRLRIYCSSEGTGNFHIWLPVSGFSDPDVIFLQPNPDTTLTTPSASDQVITPSTYNAYDGSLFLNSSRGYTRLGDIKPDIAAPGVNVFGPRAGGGFTTMTGSSVASAITSGAVALIAEWGITNPSQERVFNSEEIKTLLIRGANRSPSRLYPNREWGYGTLDVYQIFSSFSSIQ</sequence>
<dbReference type="STRING" id="1122155.SAMN02745158_02757"/>
<evidence type="ECO:0000313" key="7">
    <source>
        <dbReference type="EMBL" id="SHF17344.1"/>
    </source>
</evidence>
<evidence type="ECO:0000256" key="5">
    <source>
        <dbReference type="PROSITE-ProRule" id="PRU01240"/>
    </source>
</evidence>
<keyword evidence="3 5" id="KW-0378">Hydrolase</keyword>
<dbReference type="CDD" id="cd07478">
    <property type="entry name" value="Peptidases_S8_CspA-like"/>
    <property type="match status" value="1"/>
</dbReference>
<dbReference type="Pfam" id="PF00082">
    <property type="entry name" value="Peptidase_S8"/>
    <property type="match status" value="2"/>
</dbReference>
<protein>
    <submittedName>
        <fullName evidence="7">Subtilase family protein</fullName>
    </submittedName>
</protein>
<dbReference type="InterPro" id="IPR000209">
    <property type="entry name" value="Peptidase_S8/S53_dom"/>
</dbReference>
<dbReference type="PANTHER" id="PTHR43806">
    <property type="entry name" value="PEPTIDASE S8"/>
    <property type="match status" value="1"/>
</dbReference>
<dbReference type="EMBL" id="FQVI01000015">
    <property type="protein sequence ID" value="SHF17344.1"/>
    <property type="molecule type" value="Genomic_DNA"/>
</dbReference>
<feature type="active site" description="Charge relay system" evidence="5">
    <location>
        <position position="102"/>
    </location>
</feature>
<gene>
    <name evidence="7" type="ORF">SAMN02745158_02757</name>
</gene>
<proteinExistence type="inferred from homology"/>
<dbReference type="PANTHER" id="PTHR43806:SF11">
    <property type="entry name" value="CEREVISIN-RELATED"/>
    <property type="match status" value="1"/>
</dbReference>
<dbReference type="RefSeq" id="WP_103710780.1">
    <property type="nucleotide sequence ID" value="NZ_FQVI01000015.1"/>
</dbReference>
<evidence type="ECO:0000256" key="1">
    <source>
        <dbReference type="ARBA" id="ARBA00011073"/>
    </source>
</evidence>
<evidence type="ECO:0000256" key="4">
    <source>
        <dbReference type="ARBA" id="ARBA00022825"/>
    </source>
</evidence>
<evidence type="ECO:0000256" key="2">
    <source>
        <dbReference type="ARBA" id="ARBA00022670"/>
    </source>
</evidence>
<reference evidence="7 8" key="1">
    <citation type="submission" date="2016-11" db="EMBL/GenBank/DDBJ databases">
        <authorList>
            <person name="Jaros S."/>
            <person name="Januszkiewicz K."/>
            <person name="Wedrychowicz H."/>
        </authorList>
    </citation>
    <scope>NUCLEOTIDE SEQUENCE [LARGE SCALE GENOMIC DNA]</scope>
    <source>
        <strain evidence="7 8">DSM 17459</strain>
    </source>
</reference>
<dbReference type="AlphaFoldDB" id="A0A1M4ZH29"/>
<dbReference type="SUPFAM" id="SSF52743">
    <property type="entry name" value="Subtilisin-like"/>
    <property type="match status" value="1"/>
</dbReference>
<accession>A0A1M4ZH29</accession>
<organism evidence="7 8">
    <name type="scientific">Lactonifactor longoviformis DSM 17459</name>
    <dbReference type="NCBI Taxonomy" id="1122155"/>
    <lineage>
        <taxon>Bacteria</taxon>
        <taxon>Bacillati</taxon>
        <taxon>Bacillota</taxon>
        <taxon>Clostridia</taxon>
        <taxon>Eubacteriales</taxon>
        <taxon>Clostridiaceae</taxon>
        <taxon>Lactonifactor</taxon>
    </lineage>
</organism>
<comment type="similarity">
    <text evidence="1 5">Belongs to the peptidase S8 family.</text>
</comment>
<feature type="active site" description="Charge relay system" evidence="5">
    <location>
        <position position="170"/>
    </location>
</feature>
<feature type="active site" description="Charge relay system" evidence="5">
    <location>
        <position position="492"/>
    </location>
</feature>
<dbReference type="PIRSF" id="PIRSF037894">
    <property type="entry name" value="Subtilisin_rel_CspABC"/>
    <property type="match status" value="1"/>
</dbReference>
<dbReference type="PROSITE" id="PS51892">
    <property type="entry name" value="SUBTILASE"/>
    <property type="match status" value="1"/>
</dbReference>
<dbReference type="InterPro" id="IPR050131">
    <property type="entry name" value="Peptidase_S8_subtilisin-like"/>
</dbReference>
<name>A0A1M4ZH29_9CLOT</name>
<feature type="domain" description="Peptidase S8/S53" evidence="6">
    <location>
        <begin position="421"/>
        <end position="548"/>
    </location>
</feature>
<dbReference type="GO" id="GO:0006508">
    <property type="term" value="P:proteolysis"/>
    <property type="evidence" value="ECO:0007669"/>
    <property type="project" value="UniProtKB-KW"/>
</dbReference>
<keyword evidence="8" id="KW-1185">Reference proteome</keyword>
<evidence type="ECO:0000313" key="8">
    <source>
        <dbReference type="Proteomes" id="UP000184245"/>
    </source>
</evidence>
<dbReference type="InterPro" id="IPR036852">
    <property type="entry name" value="Peptidase_S8/S53_dom_sf"/>
</dbReference>
<dbReference type="InterPro" id="IPR034045">
    <property type="entry name" value="Pep_S8_CspA-like"/>
</dbReference>
<dbReference type="OrthoDB" id="2744137at2"/>
<evidence type="ECO:0000259" key="6">
    <source>
        <dbReference type="Pfam" id="PF00082"/>
    </source>
</evidence>
<keyword evidence="4 5" id="KW-0720">Serine protease</keyword>
<dbReference type="GO" id="GO:0004252">
    <property type="term" value="F:serine-type endopeptidase activity"/>
    <property type="evidence" value="ECO:0007669"/>
    <property type="project" value="UniProtKB-UniRule"/>
</dbReference>
<feature type="domain" description="Peptidase S8/S53" evidence="6">
    <location>
        <begin position="94"/>
        <end position="296"/>
    </location>
</feature>
<dbReference type="Gene3D" id="2.60.120.1290">
    <property type="match status" value="1"/>
</dbReference>
<dbReference type="Gene3D" id="3.40.50.200">
    <property type="entry name" value="Peptidase S8/S53 domain"/>
    <property type="match status" value="1"/>
</dbReference>
<dbReference type="PRINTS" id="PR00723">
    <property type="entry name" value="SUBTILISIN"/>
</dbReference>
<dbReference type="Proteomes" id="UP000184245">
    <property type="component" value="Unassembled WGS sequence"/>
</dbReference>
<dbReference type="InterPro" id="IPR015500">
    <property type="entry name" value="Peptidase_S8_subtilisin-rel"/>
</dbReference>
<keyword evidence="2 5" id="KW-0645">Protease</keyword>